<dbReference type="PANTHER" id="PTHR23503">
    <property type="entry name" value="SOLUTE CARRIER FAMILY 2"/>
    <property type="match status" value="1"/>
</dbReference>
<feature type="transmembrane region" description="Helical" evidence="9">
    <location>
        <begin position="68"/>
        <end position="90"/>
    </location>
</feature>
<proteinExistence type="inferred from homology"/>
<dbReference type="InterPro" id="IPR005828">
    <property type="entry name" value="MFS_sugar_transport-like"/>
</dbReference>
<evidence type="ECO:0000313" key="12">
    <source>
        <dbReference type="Proteomes" id="UP000242180"/>
    </source>
</evidence>
<evidence type="ECO:0000256" key="1">
    <source>
        <dbReference type="ARBA" id="ARBA00004141"/>
    </source>
</evidence>
<comment type="subcellular location">
    <subcellularLocation>
        <location evidence="1">Membrane</location>
        <topology evidence="1">Multi-pass membrane protein</topology>
    </subcellularLocation>
</comment>
<evidence type="ECO:0000256" key="3">
    <source>
        <dbReference type="ARBA" id="ARBA00022448"/>
    </source>
</evidence>
<organism evidence="11 12">
    <name type="scientific">Syncephalastrum racemosum</name>
    <name type="common">Filamentous fungus</name>
    <dbReference type="NCBI Taxonomy" id="13706"/>
    <lineage>
        <taxon>Eukaryota</taxon>
        <taxon>Fungi</taxon>
        <taxon>Fungi incertae sedis</taxon>
        <taxon>Mucoromycota</taxon>
        <taxon>Mucoromycotina</taxon>
        <taxon>Mucoromycetes</taxon>
        <taxon>Mucorales</taxon>
        <taxon>Syncephalastraceae</taxon>
        <taxon>Syncephalastrum</taxon>
    </lineage>
</organism>
<gene>
    <name evidence="11" type="ORF">BCR43DRAFT_486894</name>
</gene>
<feature type="transmembrane region" description="Helical" evidence="9">
    <location>
        <begin position="102"/>
        <end position="119"/>
    </location>
</feature>
<evidence type="ECO:0000256" key="2">
    <source>
        <dbReference type="ARBA" id="ARBA00010992"/>
    </source>
</evidence>
<dbReference type="Pfam" id="PF00083">
    <property type="entry name" value="Sugar_tr"/>
    <property type="match status" value="1"/>
</dbReference>
<feature type="transmembrane region" description="Helical" evidence="9">
    <location>
        <begin position="360"/>
        <end position="380"/>
    </location>
</feature>
<dbReference type="PROSITE" id="PS50850">
    <property type="entry name" value="MFS"/>
    <property type="match status" value="1"/>
</dbReference>
<protein>
    <submittedName>
        <fullName evidence="11">General substrate transporter</fullName>
    </submittedName>
</protein>
<evidence type="ECO:0000256" key="8">
    <source>
        <dbReference type="SAM" id="MobiDB-lite"/>
    </source>
</evidence>
<feature type="transmembrane region" description="Helical" evidence="9">
    <location>
        <begin position="186"/>
        <end position="208"/>
    </location>
</feature>
<dbReference type="Proteomes" id="UP000242180">
    <property type="component" value="Unassembled WGS sequence"/>
</dbReference>
<feature type="transmembrane region" description="Helical" evidence="9">
    <location>
        <begin position="386"/>
        <end position="410"/>
    </location>
</feature>
<dbReference type="STRING" id="13706.A0A1X2HQ11"/>
<keyword evidence="5 9" id="KW-1133">Transmembrane helix</keyword>
<feature type="transmembrane region" description="Helical" evidence="9">
    <location>
        <begin position="292"/>
        <end position="318"/>
    </location>
</feature>
<dbReference type="InterPro" id="IPR036259">
    <property type="entry name" value="MFS_trans_sf"/>
</dbReference>
<dbReference type="Gene3D" id="1.20.1250.20">
    <property type="entry name" value="MFS general substrate transporter like domains"/>
    <property type="match status" value="1"/>
</dbReference>
<dbReference type="InterPro" id="IPR005829">
    <property type="entry name" value="Sugar_transporter_CS"/>
</dbReference>
<evidence type="ECO:0000259" key="10">
    <source>
        <dbReference type="PROSITE" id="PS50850"/>
    </source>
</evidence>
<dbReference type="InterPro" id="IPR020846">
    <property type="entry name" value="MFS_dom"/>
</dbReference>
<feature type="transmembrane region" description="Helical" evidence="9">
    <location>
        <begin position="7"/>
        <end position="24"/>
    </location>
</feature>
<dbReference type="PANTHER" id="PTHR23503:SF8">
    <property type="entry name" value="FACILITATED GLUCOSE TRANSPORTER PROTEIN 1"/>
    <property type="match status" value="1"/>
</dbReference>
<evidence type="ECO:0000256" key="7">
    <source>
        <dbReference type="RuleBase" id="RU003346"/>
    </source>
</evidence>
<dbReference type="GO" id="GO:0016020">
    <property type="term" value="C:membrane"/>
    <property type="evidence" value="ECO:0007669"/>
    <property type="project" value="UniProtKB-SubCell"/>
</dbReference>
<keyword evidence="6 9" id="KW-0472">Membrane</keyword>
<dbReference type="AlphaFoldDB" id="A0A1X2HQ11"/>
<reference evidence="11 12" key="1">
    <citation type="submission" date="2016-07" db="EMBL/GenBank/DDBJ databases">
        <title>Pervasive Adenine N6-methylation of Active Genes in Fungi.</title>
        <authorList>
            <consortium name="DOE Joint Genome Institute"/>
            <person name="Mondo S.J."/>
            <person name="Dannebaum R.O."/>
            <person name="Kuo R.C."/>
            <person name="Labutti K."/>
            <person name="Haridas S."/>
            <person name="Kuo A."/>
            <person name="Salamov A."/>
            <person name="Ahrendt S.R."/>
            <person name="Lipzen A."/>
            <person name="Sullivan W."/>
            <person name="Andreopoulos W.B."/>
            <person name="Clum A."/>
            <person name="Lindquist E."/>
            <person name="Daum C."/>
            <person name="Ramamoorthy G.K."/>
            <person name="Gryganskyi A."/>
            <person name="Culley D."/>
            <person name="Magnuson J.K."/>
            <person name="James T.Y."/>
            <person name="O'Malley M.A."/>
            <person name="Stajich J.E."/>
            <person name="Spatafora J.W."/>
            <person name="Visel A."/>
            <person name="Grigoriev I.V."/>
        </authorList>
    </citation>
    <scope>NUCLEOTIDE SEQUENCE [LARGE SCALE GENOMIC DNA]</scope>
    <source>
        <strain evidence="11 12">NRRL 2496</strain>
    </source>
</reference>
<feature type="transmembrane region" description="Helical" evidence="9">
    <location>
        <begin position="330"/>
        <end position="353"/>
    </location>
</feature>
<comment type="similarity">
    <text evidence="2 7">Belongs to the major facilitator superfamily. Sugar transporter (TC 2.A.1.1) family.</text>
</comment>
<dbReference type="InParanoid" id="A0A1X2HQ11"/>
<feature type="transmembrane region" description="Helical" evidence="9">
    <location>
        <begin position="451"/>
        <end position="472"/>
    </location>
</feature>
<name>A0A1X2HQ11_SYNRA</name>
<dbReference type="InterPro" id="IPR045263">
    <property type="entry name" value="GLUT"/>
</dbReference>
<evidence type="ECO:0000256" key="6">
    <source>
        <dbReference type="ARBA" id="ARBA00023136"/>
    </source>
</evidence>
<dbReference type="NCBIfam" id="TIGR00879">
    <property type="entry name" value="SP"/>
    <property type="match status" value="1"/>
</dbReference>
<feature type="transmembrane region" description="Helical" evidence="9">
    <location>
        <begin position="125"/>
        <end position="146"/>
    </location>
</feature>
<feature type="region of interest" description="Disordered" evidence="8">
    <location>
        <begin position="249"/>
        <end position="270"/>
    </location>
</feature>
<dbReference type="OrthoDB" id="4540492at2759"/>
<dbReference type="GO" id="GO:0015149">
    <property type="term" value="F:hexose transmembrane transporter activity"/>
    <property type="evidence" value="ECO:0007669"/>
    <property type="project" value="TreeGrafter"/>
</dbReference>
<dbReference type="PROSITE" id="PS00217">
    <property type="entry name" value="SUGAR_TRANSPORT_2"/>
    <property type="match status" value="1"/>
</dbReference>
<dbReference type="PROSITE" id="PS00216">
    <property type="entry name" value="SUGAR_TRANSPORT_1"/>
    <property type="match status" value="1"/>
</dbReference>
<evidence type="ECO:0000256" key="4">
    <source>
        <dbReference type="ARBA" id="ARBA00022692"/>
    </source>
</evidence>
<dbReference type="OMA" id="LFHMRNA"/>
<keyword evidence="3 7" id="KW-0813">Transport</keyword>
<evidence type="ECO:0000256" key="5">
    <source>
        <dbReference type="ARBA" id="ARBA00022989"/>
    </source>
</evidence>
<comment type="caution">
    <text evidence="11">The sequence shown here is derived from an EMBL/GenBank/DDBJ whole genome shotgun (WGS) entry which is preliminary data.</text>
</comment>
<dbReference type="InterPro" id="IPR003663">
    <property type="entry name" value="Sugar/inositol_transpt"/>
</dbReference>
<dbReference type="SUPFAM" id="SSF103473">
    <property type="entry name" value="MFS general substrate transporter"/>
    <property type="match status" value="1"/>
</dbReference>
<accession>A0A1X2HQ11</accession>
<keyword evidence="4 9" id="KW-0812">Transmembrane</keyword>
<feature type="transmembrane region" description="Helical" evidence="9">
    <location>
        <begin position="422"/>
        <end position="445"/>
    </location>
</feature>
<evidence type="ECO:0000313" key="11">
    <source>
        <dbReference type="EMBL" id="ORZ01409.1"/>
    </source>
</evidence>
<evidence type="ECO:0000256" key="9">
    <source>
        <dbReference type="SAM" id="Phobius"/>
    </source>
</evidence>
<dbReference type="EMBL" id="MCGN01000002">
    <property type="protein sequence ID" value="ORZ01409.1"/>
    <property type="molecule type" value="Genomic_DNA"/>
</dbReference>
<feature type="domain" description="Major facilitator superfamily (MFS) profile" evidence="10">
    <location>
        <begin position="15"/>
        <end position="476"/>
    </location>
</feature>
<keyword evidence="12" id="KW-1185">Reference proteome</keyword>
<dbReference type="PRINTS" id="PR00171">
    <property type="entry name" value="SUGRTRNSPORT"/>
</dbReference>
<feature type="transmembrane region" description="Helical" evidence="9">
    <location>
        <begin position="158"/>
        <end position="180"/>
    </location>
</feature>
<sequence length="505" mass="54242">MDSRKAGLRPFVIFCAVIASLGAANNGFNTSSLNIPGDYVKNCPGVPEGEVTYYPNSSLPQCIPMGDWVWGAVTGMFAVGGLLGAMVSGYLAERFGRRDSMLLMNVTFFIGAILESTSTTSGQFAVGRIFVGAGSGFMTVVISMYIAETSPPEHRGALGCLLQLLMTIGILVIEAIGLGLRSSVGWRVATVITVAPTIIQMVCLPFCARSPRWLISKNRIDEARAELLRLRNGDIEEEFADMILGASKGGKDDKTGVSTTDKDSAADFEEAHQSPYESEANLSFLQVMRIPVLALITFKMMLVHTASQLTGINAIMYYSTNIFTTSFGDTASYVTVGVSGLNVVMTVIGLLLVDRLGRKILLGGSASGMCLFSMLMTIGMRFNISALQVVCVMLFVSSFAVGLGTIPFLITAEVYPTYAIGAASSAALVINWLCNFIIGLVFPALQSACGAYVFLIFTGISFCAAVFIFVFVPETKRKSIEDIGRQLGWYDLDIATELQKKSQKA</sequence>